<accession>A0A8J7CAV7</accession>
<keyword evidence="2" id="KW-1185">Reference proteome</keyword>
<protein>
    <recommendedName>
        <fullName evidence="3">Serine hydrolase</fullName>
    </recommendedName>
</protein>
<evidence type="ECO:0000313" key="1">
    <source>
        <dbReference type="EMBL" id="MBD2771570.1"/>
    </source>
</evidence>
<dbReference type="Gene3D" id="3.40.710.10">
    <property type="entry name" value="DD-peptidase/beta-lactamase superfamily"/>
    <property type="match status" value="1"/>
</dbReference>
<name>A0A8J7CAV7_9CYAN</name>
<gene>
    <name evidence="1" type="ORF">ICL16_05430</name>
</gene>
<dbReference type="AlphaFoldDB" id="A0A8J7CAV7"/>
<organism evidence="1 2">
    <name type="scientific">Iningainema tapete BLCC-T55</name>
    <dbReference type="NCBI Taxonomy" id="2748662"/>
    <lineage>
        <taxon>Bacteria</taxon>
        <taxon>Bacillati</taxon>
        <taxon>Cyanobacteriota</taxon>
        <taxon>Cyanophyceae</taxon>
        <taxon>Nostocales</taxon>
        <taxon>Scytonemataceae</taxon>
        <taxon>Iningainema tapete</taxon>
    </lineage>
</organism>
<evidence type="ECO:0008006" key="3">
    <source>
        <dbReference type="Google" id="ProtNLM"/>
    </source>
</evidence>
<evidence type="ECO:0000313" key="2">
    <source>
        <dbReference type="Proteomes" id="UP000629098"/>
    </source>
</evidence>
<dbReference type="EMBL" id="JACXAE010000025">
    <property type="protein sequence ID" value="MBD2771570.1"/>
    <property type="molecule type" value="Genomic_DNA"/>
</dbReference>
<sequence>MASKSSWTSGSRQEAAYISTPDGKTAYILVVFAEDRAYAYDWEIFPQISRLVFNRMTNRE</sequence>
<comment type="caution">
    <text evidence="1">The sequence shown here is derived from an EMBL/GenBank/DDBJ whole genome shotgun (WGS) entry which is preliminary data.</text>
</comment>
<proteinExistence type="predicted"/>
<reference evidence="1" key="1">
    <citation type="submission" date="2020-09" db="EMBL/GenBank/DDBJ databases">
        <title>Iningainema tapete sp. nov. (Scytonemataceae, Cyanobacteria) from greenhouses in central Florida (USA) produces two types of nodularin with biosynthetic potential for microcystin-LR and anabaenopeptins.</title>
        <authorList>
            <person name="Berthold D.E."/>
            <person name="Lefler F.W."/>
            <person name="Huang I.-S."/>
            <person name="Abdulla H."/>
            <person name="Zimba P.V."/>
            <person name="Laughinghouse H.D. IV."/>
        </authorList>
    </citation>
    <scope>NUCLEOTIDE SEQUENCE</scope>
    <source>
        <strain evidence="1">BLCCT55</strain>
    </source>
</reference>
<dbReference type="RefSeq" id="WP_190825897.1">
    <property type="nucleotide sequence ID" value="NZ_CAWPPI010000025.1"/>
</dbReference>
<dbReference type="Proteomes" id="UP000629098">
    <property type="component" value="Unassembled WGS sequence"/>
</dbReference>
<dbReference type="InterPro" id="IPR012338">
    <property type="entry name" value="Beta-lactam/transpept-like"/>
</dbReference>